<dbReference type="InterPro" id="IPR000672">
    <property type="entry name" value="THF_DH/CycHdrlase"/>
</dbReference>
<keyword evidence="10 12" id="KW-0486">Methionine biosynthesis</keyword>
<evidence type="ECO:0000313" key="15">
    <source>
        <dbReference type="EMBL" id="WTS11978.1"/>
    </source>
</evidence>
<proteinExistence type="inferred from homology"/>
<comment type="function">
    <text evidence="12">Catalyzes the oxidation of 5,10-methylenetetrahydrofolate to 5,10-methenyltetrahydrofolate and then the hydrolysis of 5,10-methenyltetrahydrofolate to 10-formyltetrahydrofolate.</text>
</comment>
<comment type="subunit">
    <text evidence="2 12">Homodimer.</text>
</comment>
<dbReference type="GO" id="GO:0009086">
    <property type="term" value="P:methionine biosynthetic process"/>
    <property type="evidence" value="ECO:0007669"/>
    <property type="project" value="UniProtKB-KW"/>
</dbReference>
<dbReference type="FunFam" id="3.40.50.10860:FF:000005">
    <property type="entry name" value="C-1-tetrahydrofolate synthase, cytoplasmic, putative"/>
    <property type="match status" value="1"/>
</dbReference>
<evidence type="ECO:0000256" key="3">
    <source>
        <dbReference type="ARBA" id="ARBA00022563"/>
    </source>
</evidence>
<dbReference type="InterPro" id="IPR020631">
    <property type="entry name" value="THF_DH/CycHdrlase_NAD-bd_dom"/>
</dbReference>
<feature type="domain" description="Tetrahydrofolate dehydrogenase/cyclohydrolase NAD(P)-binding" evidence="14">
    <location>
        <begin position="146"/>
        <end position="281"/>
    </location>
</feature>
<comment type="similarity">
    <text evidence="12">Belongs to the tetrahydrofolate dehydrogenase/cyclohydrolase family.</text>
</comment>
<dbReference type="GO" id="GO:0000105">
    <property type="term" value="P:L-histidine biosynthetic process"/>
    <property type="evidence" value="ECO:0007669"/>
    <property type="project" value="UniProtKB-KW"/>
</dbReference>
<dbReference type="EC" id="3.5.4.9" evidence="12"/>
<evidence type="ECO:0000256" key="12">
    <source>
        <dbReference type="HAMAP-Rule" id="MF_01576"/>
    </source>
</evidence>
<organism evidence="15">
    <name type="scientific">Streptomyces sp. NBC_00119</name>
    <dbReference type="NCBI Taxonomy" id="2975659"/>
    <lineage>
        <taxon>Bacteria</taxon>
        <taxon>Bacillati</taxon>
        <taxon>Actinomycetota</taxon>
        <taxon>Actinomycetes</taxon>
        <taxon>Kitasatosporales</taxon>
        <taxon>Streptomycetaceae</taxon>
        <taxon>Streptomyces</taxon>
    </lineage>
</organism>
<dbReference type="SUPFAM" id="SSF51735">
    <property type="entry name" value="NAD(P)-binding Rossmann-fold domains"/>
    <property type="match status" value="1"/>
</dbReference>
<keyword evidence="3 12" id="KW-0554">One-carbon metabolism</keyword>
<dbReference type="PANTHER" id="PTHR48099:SF5">
    <property type="entry name" value="C-1-TETRAHYDROFOLATE SYNTHASE, CYTOPLASMIC"/>
    <property type="match status" value="1"/>
</dbReference>
<reference evidence="15" key="1">
    <citation type="submission" date="2022-10" db="EMBL/GenBank/DDBJ databases">
        <title>The complete genomes of actinobacterial strains from the NBC collection.</title>
        <authorList>
            <person name="Joergensen T.S."/>
            <person name="Alvarez Arevalo M."/>
            <person name="Sterndorff E.B."/>
            <person name="Faurdal D."/>
            <person name="Vuksanovic O."/>
            <person name="Mourched A.-S."/>
            <person name="Charusanti P."/>
            <person name="Shaw S."/>
            <person name="Blin K."/>
            <person name="Weber T."/>
        </authorList>
    </citation>
    <scope>NUCLEOTIDE SEQUENCE</scope>
    <source>
        <strain evidence="15">NBC_00119</strain>
    </source>
</reference>
<dbReference type="InterPro" id="IPR020867">
    <property type="entry name" value="THF_DH/CycHdrlase_CS"/>
</dbReference>
<name>A0AAU1U5K3_9ACTN</name>
<keyword evidence="4 12" id="KW-0028">Amino-acid biosynthesis</keyword>
<dbReference type="Pfam" id="PF02882">
    <property type="entry name" value="THF_DHG_CYH_C"/>
    <property type="match status" value="1"/>
</dbReference>
<dbReference type="GO" id="GO:0004488">
    <property type="term" value="F:methylenetetrahydrofolate dehydrogenase (NADP+) activity"/>
    <property type="evidence" value="ECO:0007669"/>
    <property type="project" value="UniProtKB-UniRule"/>
</dbReference>
<dbReference type="Pfam" id="PF00763">
    <property type="entry name" value="THF_DHG_CYH"/>
    <property type="match status" value="1"/>
</dbReference>
<keyword evidence="7 12" id="KW-0521">NADP</keyword>
<dbReference type="InterPro" id="IPR036291">
    <property type="entry name" value="NAD(P)-bd_dom_sf"/>
</dbReference>
<gene>
    <name evidence="12" type="primary">folD</name>
    <name evidence="15" type="ORF">OHU69_13620</name>
</gene>
<dbReference type="PROSITE" id="PS00767">
    <property type="entry name" value="THF_DHG_CYH_2"/>
    <property type="match status" value="1"/>
</dbReference>
<protein>
    <recommendedName>
        <fullName evidence="12">Bifunctional protein FolD</fullName>
    </recommendedName>
    <domain>
        <recommendedName>
            <fullName evidence="12">Methylenetetrahydrofolate dehydrogenase</fullName>
            <ecNumber evidence="12">1.5.1.5</ecNumber>
        </recommendedName>
    </domain>
    <domain>
        <recommendedName>
            <fullName evidence="12">Methenyltetrahydrofolate cyclohydrolase</fullName>
            <ecNumber evidence="12">3.5.4.9</ecNumber>
        </recommendedName>
    </domain>
</protein>
<keyword evidence="9 12" id="KW-0368">Histidine biosynthesis</keyword>
<dbReference type="GO" id="GO:0005829">
    <property type="term" value="C:cytosol"/>
    <property type="evidence" value="ECO:0007669"/>
    <property type="project" value="TreeGrafter"/>
</dbReference>
<dbReference type="EMBL" id="CP108195">
    <property type="protein sequence ID" value="WTS11978.1"/>
    <property type="molecule type" value="Genomic_DNA"/>
</dbReference>
<evidence type="ECO:0000256" key="1">
    <source>
        <dbReference type="ARBA" id="ARBA00004777"/>
    </source>
</evidence>
<dbReference type="FunFam" id="3.40.50.720:FF:000006">
    <property type="entry name" value="Bifunctional protein FolD"/>
    <property type="match status" value="1"/>
</dbReference>
<keyword evidence="5 12" id="KW-0658">Purine biosynthesis</keyword>
<evidence type="ECO:0000259" key="14">
    <source>
        <dbReference type="Pfam" id="PF02882"/>
    </source>
</evidence>
<comment type="catalytic activity">
    <reaction evidence="12">
        <text>(6R)-5,10-methenyltetrahydrofolate + H2O = (6R)-10-formyltetrahydrofolate + H(+)</text>
        <dbReference type="Rhea" id="RHEA:23700"/>
        <dbReference type="ChEBI" id="CHEBI:15377"/>
        <dbReference type="ChEBI" id="CHEBI:15378"/>
        <dbReference type="ChEBI" id="CHEBI:57455"/>
        <dbReference type="ChEBI" id="CHEBI:195366"/>
        <dbReference type="EC" id="3.5.4.9"/>
    </reaction>
</comment>
<feature type="binding site" evidence="12">
    <location>
        <begin position="172"/>
        <end position="174"/>
    </location>
    <ligand>
        <name>NADP(+)</name>
        <dbReference type="ChEBI" id="CHEBI:58349"/>
    </ligand>
</feature>
<evidence type="ECO:0000256" key="6">
    <source>
        <dbReference type="ARBA" id="ARBA00022801"/>
    </source>
</evidence>
<dbReference type="PRINTS" id="PR00085">
    <property type="entry name" value="THFDHDRGNASE"/>
</dbReference>
<dbReference type="Gene3D" id="3.40.50.10860">
    <property type="entry name" value="Leucine Dehydrogenase, chain A, domain 1"/>
    <property type="match status" value="1"/>
</dbReference>
<dbReference type="CDD" id="cd01080">
    <property type="entry name" value="NAD_bind_m-THF_DH_Cyclohyd"/>
    <property type="match status" value="1"/>
</dbReference>
<comment type="catalytic activity">
    <reaction evidence="12">
        <text>(6R)-5,10-methylene-5,6,7,8-tetrahydrofolate + NADP(+) = (6R)-5,10-methenyltetrahydrofolate + NADPH</text>
        <dbReference type="Rhea" id="RHEA:22812"/>
        <dbReference type="ChEBI" id="CHEBI:15636"/>
        <dbReference type="ChEBI" id="CHEBI:57455"/>
        <dbReference type="ChEBI" id="CHEBI:57783"/>
        <dbReference type="ChEBI" id="CHEBI:58349"/>
        <dbReference type="EC" id="1.5.1.5"/>
    </reaction>
</comment>
<dbReference type="Gene3D" id="3.40.50.720">
    <property type="entry name" value="NAD(P)-binding Rossmann-like Domain"/>
    <property type="match status" value="1"/>
</dbReference>
<evidence type="ECO:0000256" key="11">
    <source>
        <dbReference type="ARBA" id="ARBA00023268"/>
    </source>
</evidence>
<keyword evidence="6 12" id="KW-0378">Hydrolase</keyword>
<evidence type="ECO:0000256" key="4">
    <source>
        <dbReference type="ARBA" id="ARBA00022605"/>
    </source>
</evidence>
<evidence type="ECO:0000256" key="5">
    <source>
        <dbReference type="ARBA" id="ARBA00022755"/>
    </source>
</evidence>
<dbReference type="HAMAP" id="MF_01576">
    <property type="entry name" value="THF_DHG_CYH"/>
    <property type="match status" value="1"/>
</dbReference>
<evidence type="ECO:0000256" key="2">
    <source>
        <dbReference type="ARBA" id="ARBA00011738"/>
    </source>
</evidence>
<accession>A0AAU1U5K3</accession>
<dbReference type="EC" id="1.5.1.5" evidence="12"/>
<dbReference type="SUPFAM" id="SSF53223">
    <property type="entry name" value="Aminoacid dehydrogenase-like, N-terminal domain"/>
    <property type="match status" value="1"/>
</dbReference>
<dbReference type="InterPro" id="IPR020630">
    <property type="entry name" value="THF_DH/CycHdrlase_cat_dom"/>
</dbReference>
<evidence type="ECO:0000256" key="8">
    <source>
        <dbReference type="ARBA" id="ARBA00023002"/>
    </source>
</evidence>
<evidence type="ECO:0000259" key="13">
    <source>
        <dbReference type="Pfam" id="PF00763"/>
    </source>
</evidence>
<dbReference type="AlphaFoldDB" id="A0AAU1U5K3"/>
<evidence type="ECO:0000256" key="10">
    <source>
        <dbReference type="ARBA" id="ARBA00023167"/>
    </source>
</evidence>
<dbReference type="InterPro" id="IPR046346">
    <property type="entry name" value="Aminoacid_DH-like_N_sf"/>
</dbReference>
<dbReference type="PANTHER" id="PTHR48099">
    <property type="entry name" value="C-1-TETRAHYDROFOLATE SYNTHASE, CYTOPLASMIC-RELATED"/>
    <property type="match status" value="1"/>
</dbReference>
<keyword evidence="8 12" id="KW-0560">Oxidoreductase</keyword>
<comment type="caution">
    <text evidence="12">Lacks conserved residue(s) required for the propagation of feature annotation.</text>
</comment>
<keyword evidence="11 12" id="KW-0511">Multifunctional enzyme</keyword>
<dbReference type="GO" id="GO:0035999">
    <property type="term" value="P:tetrahydrofolate interconversion"/>
    <property type="evidence" value="ECO:0007669"/>
    <property type="project" value="UniProtKB-UniRule"/>
</dbReference>
<feature type="domain" description="Tetrahydrofolate dehydrogenase/cyclohydrolase catalytic" evidence="13">
    <location>
        <begin position="12"/>
        <end position="127"/>
    </location>
</feature>
<evidence type="ECO:0000256" key="9">
    <source>
        <dbReference type="ARBA" id="ARBA00023102"/>
    </source>
</evidence>
<evidence type="ECO:0000256" key="7">
    <source>
        <dbReference type="ARBA" id="ARBA00022857"/>
    </source>
</evidence>
<comment type="pathway">
    <text evidence="1 12">One-carbon metabolism; tetrahydrofolate interconversion.</text>
</comment>
<dbReference type="GO" id="GO:0006164">
    <property type="term" value="P:purine nucleotide biosynthetic process"/>
    <property type="evidence" value="ECO:0007669"/>
    <property type="project" value="UniProtKB-KW"/>
</dbReference>
<dbReference type="GO" id="GO:0004477">
    <property type="term" value="F:methenyltetrahydrofolate cyclohydrolase activity"/>
    <property type="evidence" value="ECO:0007669"/>
    <property type="project" value="UniProtKB-UniRule"/>
</dbReference>
<sequence>MKRGTRVTAQLLDGRATSKAVLQDLTKQVDQFVLEHDRRPVLATVLVGDDPASHTYVRMKVNRCRDVGIESRRIDLDADIDTENLCRVISGLSADPEVDGILLQHPVPGHIDERAAFEAISPAKDVDGVTRTSFAAMAFTEEGFASATPGGIMALLDAYDVPLVGRHAVVVGRSAILGKPMGMLLLGRDATVTYCHSRTTDLRAQVEQADIVVAAVGSPGLVKGEWIKPGAVVIDAGYADNRGDVEFEAAAEHASLITPVPGGVGPMTIATLLVQTLCAARLRSATKVSVG</sequence>